<keyword evidence="2" id="KW-1185">Reference proteome</keyword>
<reference evidence="1 2" key="1">
    <citation type="submission" date="2018-11" db="EMBL/GenBank/DDBJ databases">
        <authorList>
            <consortium name="Pathogen Informatics"/>
        </authorList>
    </citation>
    <scope>NUCLEOTIDE SEQUENCE [LARGE SCALE GENOMIC DNA]</scope>
</reference>
<protein>
    <submittedName>
        <fullName evidence="1">Uncharacterized protein</fullName>
    </submittedName>
</protein>
<accession>A0A3P6RBK8</accession>
<dbReference type="Proteomes" id="UP000271098">
    <property type="component" value="Unassembled WGS sequence"/>
</dbReference>
<gene>
    <name evidence="1" type="ORF">GPUH_LOCUS6848</name>
</gene>
<proteinExistence type="predicted"/>
<dbReference type="AlphaFoldDB" id="A0A3P6RBK8"/>
<evidence type="ECO:0000313" key="2">
    <source>
        <dbReference type="Proteomes" id="UP000271098"/>
    </source>
</evidence>
<dbReference type="EMBL" id="UYRT01016799">
    <property type="protein sequence ID" value="VDK56327.1"/>
    <property type="molecule type" value="Genomic_DNA"/>
</dbReference>
<evidence type="ECO:0000313" key="1">
    <source>
        <dbReference type="EMBL" id="VDK56327.1"/>
    </source>
</evidence>
<organism evidence="1 2">
    <name type="scientific">Gongylonema pulchrum</name>
    <dbReference type="NCBI Taxonomy" id="637853"/>
    <lineage>
        <taxon>Eukaryota</taxon>
        <taxon>Metazoa</taxon>
        <taxon>Ecdysozoa</taxon>
        <taxon>Nematoda</taxon>
        <taxon>Chromadorea</taxon>
        <taxon>Rhabditida</taxon>
        <taxon>Spirurina</taxon>
        <taxon>Spiruromorpha</taxon>
        <taxon>Spiruroidea</taxon>
        <taxon>Gongylonematidae</taxon>
        <taxon>Gongylonema</taxon>
    </lineage>
</organism>
<sequence length="41" mass="4104">MAWPAGDYCIMPGSSGTCPAGFAAGSVGFAVPISVKNDKIE</sequence>
<name>A0A3P6RBK8_9BILA</name>